<dbReference type="PATRIC" id="fig|401562.3.peg.3812"/>
<name>A0A175R6A2_9HYPH</name>
<dbReference type="EMBL" id="LDPZ01000052">
    <property type="protein sequence ID" value="KTQ85897.1"/>
    <property type="molecule type" value="Genomic_DNA"/>
</dbReference>
<evidence type="ECO:0000256" key="1">
    <source>
        <dbReference type="ARBA" id="ARBA00006484"/>
    </source>
</evidence>
<dbReference type="PANTHER" id="PTHR42879:SF2">
    <property type="entry name" value="3-OXOACYL-[ACYL-CARRIER-PROTEIN] REDUCTASE FABG"/>
    <property type="match status" value="1"/>
</dbReference>
<dbReference type="InterPro" id="IPR050259">
    <property type="entry name" value="SDR"/>
</dbReference>
<comment type="caution">
    <text evidence="3">The sequence shown here is derived from an EMBL/GenBank/DDBJ whole genome shotgun (WGS) entry which is preliminary data.</text>
</comment>
<dbReference type="PRINTS" id="PR00080">
    <property type="entry name" value="SDRFAMILY"/>
</dbReference>
<dbReference type="Pfam" id="PF13561">
    <property type="entry name" value="adh_short_C2"/>
    <property type="match status" value="1"/>
</dbReference>
<proteinExistence type="inferred from homology"/>
<evidence type="ECO:0000256" key="2">
    <source>
        <dbReference type="ARBA" id="ARBA00023002"/>
    </source>
</evidence>
<reference evidence="3 4" key="1">
    <citation type="journal article" date="2016" name="Front. Microbiol.">
        <title>Genomic Resource of Rice Seed Associated Bacteria.</title>
        <authorList>
            <person name="Midha S."/>
            <person name="Bansal K."/>
            <person name="Sharma S."/>
            <person name="Kumar N."/>
            <person name="Patil P.P."/>
            <person name="Chaudhry V."/>
            <person name="Patil P.B."/>
        </authorList>
    </citation>
    <scope>NUCLEOTIDE SEQUENCE [LARGE SCALE GENOMIC DNA]</scope>
    <source>
        <strain evidence="3 4">NS226</strain>
    </source>
</reference>
<dbReference type="GO" id="GO:0016491">
    <property type="term" value="F:oxidoreductase activity"/>
    <property type="evidence" value="ECO:0007669"/>
    <property type="project" value="UniProtKB-KW"/>
</dbReference>
<dbReference type="InterPro" id="IPR036291">
    <property type="entry name" value="NAD(P)-bd_dom_sf"/>
</dbReference>
<evidence type="ECO:0000313" key="3">
    <source>
        <dbReference type="EMBL" id="KTQ85897.1"/>
    </source>
</evidence>
<keyword evidence="2" id="KW-0560">Oxidoreductase</keyword>
<comment type="similarity">
    <text evidence="1">Belongs to the short-chain dehydrogenases/reductases (SDR) family.</text>
</comment>
<dbReference type="Gene3D" id="3.40.50.720">
    <property type="entry name" value="NAD(P)-binding Rossmann-like Domain"/>
    <property type="match status" value="1"/>
</dbReference>
<gene>
    <name evidence="3" type="ORF">NS226_18555</name>
</gene>
<dbReference type="PANTHER" id="PTHR42879">
    <property type="entry name" value="3-OXOACYL-(ACYL-CARRIER-PROTEIN) REDUCTASE"/>
    <property type="match status" value="1"/>
</dbReference>
<dbReference type="SUPFAM" id="SSF51735">
    <property type="entry name" value="NAD(P)-binding Rossmann-fold domains"/>
    <property type="match status" value="1"/>
</dbReference>
<dbReference type="PRINTS" id="PR00081">
    <property type="entry name" value="GDHRDH"/>
</dbReference>
<dbReference type="OrthoDB" id="9803333at2"/>
<dbReference type="InterPro" id="IPR002347">
    <property type="entry name" value="SDR_fam"/>
</dbReference>
<protein>
    <submittedName>
        <fullName evidence="3">3-oxoacyl-ACP reductase</fullName>
    </submittedName>
</protein>
<sequence length="246" mass="25273">MELNGKVAVVTGACGGIGRSIVQALAASGVRLALVDREAASLAALCAELPVEAEGFTIDLADPEAVQAGAQSILAHFGAVDILVNNAGILSPDKLDAVTLPHWHALMAVNLDAALLLSQAFVPGMKAKSWGRLVNISSYAWKSGGLTAGTAYSVSKTALVGLTFSLARELAGSGITANAVAPAYVVSPMILDQLTPEALERQRKAIPVGRLCQPEEVAHAVSFLVSPLAGFITGEVIDMNGGMEFG</sequence>
<organism evidence="3 4">
    <name type="scientific">Aureimonas ureilytica</name>
    <dbReference type="NCBI Taxonomy" id="401562"/>
    <lineage>
        <taxon>Bacteria</taxon>
        <taxon>Pseudomonadati</taxon>
        <taxon>Pseudomonadota</taxon>
        <taxon>Alphaproteobacteria</taxon>
        <taxon>Hyphomicrobiales</taxon>
        <taxon>Aurantimonadaceae</taxon>
        <taxon>Aureimonas</taxon>
    </lineage>
</organism>
<evidence type="ECO:0000313" key="4">
    <source>
        <dbReference type="Proteomes" id="UP000078272"/>
    </source>
</evidence>
<dbReference type="STRING" id="401562.NS365_02380"/>
<dbReference type="Proteomes" id="UP000078272">
    <property type="component" value="Unassembled WGS sequence"/>
</dbReference>
<dbReference type="AlphaFoldDB" id="A0A175R6A2"/>
<dbReference type="FunFam" id="3.40.50.720:FF:000173">
    <property type="entry name" value="3-oxoacyl-[acyl-carrier protein] reductase"/>
    <property type="match status" value="1"/>
</dbReference>
<accession>A0A175R6A2</accession>